<dbReference type="AlphaFoldDB" id="A0A917CPK3"/>
<keyword evidence="3" id="KW-1185">Reference proteome</keyword>
<accession>A0A917CPK3</accession>
<reference evidence="2" key="2">
    <citation type="submission" date="2020-09" db="EMBL/GenBank/DDBJ databases">
        <authorList>
            <person name="Sun Q."/>
            <person name="Zhou Y."/>
        </authorList>
    </citation>
    <scope>NUCLEOTIDE SEQUENCE</scope>
    <source>
        <strain evidence="2">CGMCC 1.12726</strain>
    </source>
</reference>
<reference evidence="2" key="1">
    <citation type="journal article" date="2014" name="Int. J. Syst. Evol. Microbiol.">
        <title>Complete genome sequence of Corynebacterium casei LMG S-19264T (=DSM 44701T), isolated from a smear-ripened cheese.</title>
        <authorList>
            <consortium name="US DOE Joint Genome Institute (JGI-PGF)"/>
            <person name="Walter F."/>
            <person name="Albersmeier A."/>
            <person name="Kalinowski J."/>
            <person name="Ruckert C."/>
        </authorList>
    </citation>
    <scope>NUCLEOTIDE SEQUENCE</scope>
    <source>
        <strain evidence="2">CGMCC 1.12726</strain>
    </source>
</reference>
<evidence type="ECO:0000313" key="3">
    <source>
        <dbReference type="Proteomes" id="UP000632858"/>
    </source>
</evidence>
<dbReference type="InterPro" id="IPR041698">
    <property type="entry name" value="Methyltransf_25"/>
</dbReference>
<dbReference type="EMBL" id="BMFO01000003">
    <property type="protein sequence ID" value="GGF95229.1"/>
    <property type="molecule type" value="Genomic_DNA"/>
</dbReference>
<evidence type="ECO:0000313" key="2">
    <source>
        <dbReference type="EMBL" id="GGF95229.1"/>
    </source>
</evidence>
<organism evidence="2 3">
    <name type="scientific">Arenimonas maotaiensis</name>
    <dbReference type="NCBI Taxonomy" id="1446479"/>
    <lineage>
        <taxon>Bacteria</taxon>
        <taxon>Pseudomonadati</taxon>
        <taxon>Pseudomonadota</taxon>
        <taxon>Gammaproteobacteria</taxon>
        <taxon>Lysobacterales</taxon>
        <taxon>Lysobacteraceae</taxon>
        <taxon>Arenimonas</taxon>
    </lineage>
</organism>
<dbReference type="Proteomes" id="UP000632858">
    <property type="component" value="Unassembled WGS sequence"/>
</dbReference>
<dbReference type="InterPro" id="IPR029063">
    <property type="entry name" value="SAM-dependent_MTases_sf"/>
</dbReference>
<dbReference type="Pfam" id="PF13649">
    <property type="entry name" value="Methyltransf_25"/>
    <property type="match status" value="1"/>
</dbReference>
<dbReference type="SUPFAM" id="SSF53335">
    <property type="entry name" value="S-adenosyl-L-methionine-dependent methyltransferases"/>
    <property type="match status" value="1"/>
</dbReference>
<sequence length="287" mass="30678">MSAPVEFHREAIALALAEAPRLCAGNPAGDCAWYHGSWPVLKGLGVFVSLKSDDDFLLPQLRAAIAGGARRVLVSGTADAGMLARIAACLPDAPELDITVLDQCATPLALCRQYADLAGFGIRTVQADILDYRDADGFDLICTHSFLTFFDAAARRILVRQWFDLLRPGGAVLTAQRVRPGETAAVTRYPPGEVAALQDAAERLAHGHGDALGVDAAQARHSAWLYAAHHQTHLIADSAQLREPFDRAGFDLAYFAPPPADAPVPDVPGAPGNHQAARWRILARKPA</sequence>
<name>A0A917CPK3_9GAMM</name>
<comment type="caution">
    <text evidence="2">The sequence shown here is derived from an EMBL/GenBank/DDBJ whole genome shotgun (WGS) entry which is preliminary data.</text>
</comment>
<dbReference type="Gene3D" id="3.40.50.150">
    <property type="entry name" value="Vaccinia Virus protein VP39"/>
    <property type="match status" value="1"/>
</dbReference>
<protein>
    <recommendedName>
        <fullName evidence="1">Methyltransferase domain-containing protein</fullName>
    </recommendedName>
</protein>
<evidence type="ECO:0000259" key="1">
    <source>
        <dbReference type="Pfam" id="PF13649"/>
    </source>
</evidence>
<gene>
    <name evidence="2" type="ORF">GCM10010960_16140</name>
</gene>
<proteinExistence type="predicted"/>
<feature type="domain" description="Methyltransferase" evidence="1">
    <location>
        <begin position="81"/>
        <end position="170"/>
    </location>
</feature>
<dbReference type="RefSeq" id="WP_188449758.1">
    <property type="nucleotide sequence ID" value="NZ_BMFO01000003.1"/>
</dbReference>